<evidence type="ECO:0000313" key="11">
    <source>
        <dbReference type="EMBL" id="PSN95704.1"/>
    </source>
</evidence>
<dbReference type="Proteomes" id="UP000241284">
    <property type="component" value="Unassembled WGS sequence"/>
</dbReference>
<dbReference type="Gene3D" id="2.170.11.10">
    <property type="entry name" value="DNA Topoisomerase I, domain 2"/>
    <property type="match status" value="1"/>
</dbReference>
<evidence type="ECO:0000256" key="3">
    <source>
        <dbReference type="ARBA" id="ARBA00012891"/>
    </source>
</evidence>
<protein>
    <recommendedName>
        <fullName evidence="4">DNA topoisomerase 1</fullName>
        <ecNumber evidence="3">5.6.2.1</ecNumber>
    </recommendedName>
    <alternativeName>
        <fullName evidence="8">DNA topoisomerase I</fullName>
    </alternativeName>
</protein>
<keyword evidence="7" id="KW-0413">Isomerase</keyword>
<dbReference type="InterPro" id="IPR051062">
    <property type="entry name" value="Topoisomerase_IB"/>
</dbReference>
<feature type="coiled-coil region" evidence="9">
    <location>
        <begin position="385"/>
        <end position="463"/>
    </location>
</feature>
<proteinExistence type="inferred from homology"/>
<dbReference type="PROSITE" id="PS52038">
    <property type="entry name" value="TOPO_IB_2"/>
    <property type="match status" value="1"/>
</dbReference>
<dbReference type="InterPro" id="IPR036202">
    <property type="entry name" value="TopoI_DNA-bd_euk_N_sf"/>
</dbReference>
<evidence type="ECO:0000256" key="1">
    <source>
        <dbReference type="ARBA" id="ARBA00000213"/>
    </source>
</evidence>
<dbReference type="SMART" id="SM00435">
    <property type="entry name" value="TOPEUc"/>
    <property type="match status" value="1"/>
</dbReference>
<dbReference type="PRINTS" id="PR00416">
    <property type="entry name" value="EUTPISMRASEI"/>
</dbReference>
<comment type="catalytic activity">
    <reaction evidence="1">
        <text>ATP-independent breakage of single-stranded DNA, followed by passage and rejoining.</text>
        <dbReference type="EC" id="5.6.2.1"/>
    </reaction>
</comment>
<dbReference type="SUPFAM" id="SSF56741">
    <property type="entry name" value="Eukaryotic DNA topoisomerase I, N-terminal DNA-binding fragment"/>
    <property type="match status" value="1"/>
</dbReference>
<keyword evidence="9" id="KW-0175">Coiled coil</keyword>
<dbReference type="Pfam" id="PF01028">
    <property type="entry name" value="Topoisom_I"/>
    <property type="match status" value="1"/>
</dbReference>
<sequence length="533" mass="62402">MEKVYWSSFRHNGVYVPPPPEYLGVSVKLNGESIKLSPEAEEMAIAWVKLLKTPRVLDPVFKKNFLKDFVRKLKVDKKPSSIDEIDFSEVAQVYRRLALRQKRSKKLSREKKLLKRQLKKTYGYALVDGRRVEIANWMVEPPGIFLGRGDHPLRGRWKPRVRHRDITLNLSKDAPVPPGDWGGIVHDPSAMWVARWRDKLTGKMKYVWLHESSRIRQNKDKEKFEKALRLASRIERVRKYIVKSLHARSLETRKVATVCYLIDKLGMRVGDEKDRDEADTVGATTLRVEHVVFKKQTIEFRFLGKDSVPWHKSIKISEVDPAFVANLQAFIKGKRPTDQIFDTVSSTSVNRFLGKYMPGLTAKVFRTYHATRVVENALSRFAAKAKRLNKLYKLYYARLANLEAAVFCNHKRTVAKNYVSSLRKKNKKLEELLKAKPKTKKQERSLKRKKLKLELEIDLLKKTRDYNLATSLKNYIDPRVFKAWADYVKLDWREMYTKSLQKKFGWVAFSKWAWPDGQLEKRDIKEKVIQKLT</sequence>
<accession>A0A2R6BAL3</accession>
<evidence type="ECO:0000256" key="5">
    <source>
        <dbReference type="ARBA" id="ARBA00023029"/>
    </source>
</evidence>
<dbReference type="EC" id="5.6.2.1" evidence="3"/>
<feature type="domain" description="DNA topoisomerase I eukaryotic-type" evidence="10">
    <location>
        <begin position="144"/>
        <end position="489"/>
    </location>
</feature>
<dbReference type="InterPro" id="IPR013499">
    <property type="entry name" value="TopoI_euk"/>
</dbReference>
<evidence type="ECO:0000256" key="7">
    <source>
        <dbReference type="ARBA" id="ARBA00023235"/>
    </source>
</evidence>
<dbReference type="InterPro" id="IPR013500">
    <property type="entry name" value="TopoI_cat_euk"/>
</dbReference>
<dbReference type="Pfam" id="PF02919">
    <property type="entry name" value="Topoisom_I_N"/>
    <property type="match status" value="1"/>
</dbReference>
<dbReference type="InterPro" id="IPR013030">
    <property type="entry name" value="DNA_topo_DNA_db_N_dom2"/>
</dbReference>
<keyword evidence="6" id="KW-0238">DNA-binding</keyword>
<evidence type="ECO:0000259" key="10">
    <source>
        <dbReference type="SMART" id="SM00435"/>
    </source>
</evidence>
<evidence type="ECO:0000256" key="2">
    <source>
        <dbReference type="ARBA" id="ARBA00006645"/>
    </source>
</evidence>
<dbReference type="PANTHER" id="PTHR10290">
    <property type="entry name" value="DNA TOPOISOMERASE I"/>
    <property type="match status" value="1"/>
</dbReference>
<dbReference type="GO" id="GO:0005694">
    <property type="term" value="C:chromosome"/>
    <property type="evidence" value="ECO:0007669"/>
    <property type="project" value="InterPro"/>
</dbReference>
<dbReference type="InterPro" id="IPR014727">
    <property type="entry name" value="TopoI_cat_a/b-sub_euk"/>
</dbReference>
<dbReference type="InterPro" id="IPR025834">
    <property type="entry name" value="TopoI_C_dom"/>
</dbReference>
<dbReference type="AlphaFoldDB" id="A0A2R6BAL3"/>
<gene>
    <name evidence="11" type="ORF">B9Q06_04865</name>
</gene>
<dbReference type="Gene3D" id="1.10.10.41">
    <property type="entry name" value="Yeast DNA topoisomerase - domain 1"/>
    <property type="match status" value="1"/>
</dbReference>
<dbReference type="GO" id="GO:0003677">
    <property type="term" value="F:DNA binding"/>
    <property type="evidence" value="ECO:0007669"/>
    <property type="project" value="UniProtKB-KW"/>
</dbReference>
<dbReference type="InterPro" id="IPR008336">
    <property type="entry name" value="TopoI_DNA-bd_euk"/>
</dbReference>
<evidence type="ECO:0000256" key="6">
    <source>
        <dbReference type="ARBA" id="ARBA00023125"/>
    </source>
</evidence>
<comment type="similarity">
    <text evidence="2">Belongs to the type IB topoisomerase family.</text>
</comment>
<dbReference type="InterPro" id="IPR001631">
    <property type="entry name" value="TopoI"/>
</dbReference>
<name>A0A2R6BAL3_9ARCH</name>
<organism evidence="11 12">
    <name type="scientific">Candidatus Marsarchaeota G2 archaeon ECH_B_2</name>
    <dbReference type="NCBI Taxonomy" id="1978160"/>
    <lineage>
        <taxon>Archaea</taxon>
        <taxon>Candidatus Marsarchaeota</taxon>
        <taxon>Candidatus Marsarchaeota group 2</taxon>
    </lineage>
</organism>
<dbReference type="EMBL" id="NEXH01000007">
    <property type="protein sequence ID" value="PSN95704.1"/>
    <property type="molecule type" value="Genomic_DNA"/>
</dbReference>
<evidence type="ECO:0000313" key="12">
    <source>
        <dbReference type="Proteomes" id="UP000241284"/>
    </source>
</evidence>
<dbReference type="Gene3D" id="3.90.15.10">
    <property type="entry name" value="Topoisomerase I, Chain A, domain 3"/>
    <property type="match status" value="1"/>
</dbReference>
<comment type="caution">
    <text evidence="11">The sequence shown here is derived from an EMBL/GenBank/DDBJ whole genome shotgun (WGS) entry which is preliminary data.</text>
</comment>
<dbReference type="InterPro" id="IPR013034">
    <property type="entry name" value="DNA_topo_DNA_db_N_dom1"/>
</dbReference>
<evidence type="ECO:0000256" key="4">
    <source>
        <dbReference type="ARBA" id="ARBA00019632"/>
    </source>
</evidence>
<dbReference type="InterPro" id="IPR011010">
    <property type="entry name" value="DNA_brk_join_enz"/>
</dbReference>
<dbReference type="Pfam" id="PF14370">
    <property type="entry name" value="Topo_C_assoc"/>
    <property type="match status" value="1"/>
</dbReference>
<dbReference type="SUPFAM" id="SSF56349">
    <property type="entry name" value="DNA breaking-rejoining enzymes"/>
    <property type="match status" value="1"/>
</dbReference>
<evidence type="ECO:0000256" key="8">
    <source>
        <dbReference type="ARBA" id="ARBA00033297"/>
    </source>
</evidence>
<keyword evidence="5" id="KW-0799">Topoisomerase</keyword>
<dbReference type="GO" id="GO:0006265">
    <property type="term" value="P:DNA topological change"/>
    <property type="evidence" value="ECO:0007669"/>
    <property type="project" value="InterPro"/>
</dbReference>
<dbReference type="Gene3D" id="1.10.132.10">
    <property type="match status" value="1"/>
</dbReference>
<reference evidence="11 12" key="1">
    <citation type="submission" date="2017-04" db="EMBL/GenBank/DDBJ databases">
        <title>Novel microbial lineages endemic to geothermal iron-oxide mats fill important gaps in the evolutionary history of Archaea.</title>
        <authorList>
            <person name="Jay Z.J."/>
            <person name="Beam J.P."/>
            <person name="Dlakic M."/>
            <person name="Rusch D.B."/>
            <person name="Kozubal M.A."/>
            <person name="Inskeep W.P."/>
        </authorList>
    </citation>
    <scope>NUCLEOTIDE SEQUENCE [LARGE SCALE GENOMIC DNA]</scope>
    <source>
        <strain evidence="11">ECH_B_2</strain>
    </source>
</reference>
<dbReference type="PANTHER" id="PTHR10290:SF3">
    <property type="entry name" value="DNA TOPOISOMERASE 1"/>
    <property type="match status" value="1"/>
</dbReference>
<evidence type="ECO:0000256" key="9">
    <source>
        <dbReference type="SAM" id="Coils"/>
    </source>
</evidence>
<dbReference type="GO" id="GO:0003917">
    <property type="term" value="F:DNA topoisomerase type I (single strand cut, ATP-independent) activity"/>
    <property type="evidence" value="ECO:0007669"/>
    <property type="project" value="UniProtKB-EC"/>
</dbReference>
<dbReference type="InterPro" id="IPR014711">
    <property type="entry name" value="TopoI_cat_a-hlx-sub_euk"/>
</dbReference>